<protein>
    <submittedName>
        <fullName evidence="2">Uncharacterized protein</fullName>
    </submittedName>
</protein>
<keyword evidence="3" id="KW-1185">Reference proteome</keyword>
<feature type="compositionally biased region" description="Basic residues" evidence="1">
    <location>
        <begin position="115"/>
        <end position="124"/>
    </location>
</feature>
<dbReference type="AlphaFoldDB" id="A0A0E0I5S5"/>
<evidence type="ECO:0000313" key="2">
    <source>
        <dbReference type="EnsemblPlants" id="ONIVA07G26270.1"/>
    </source>
</evidence>
<sequence length="124" mass="13409">MLTLGVAVGTSIPKSMSPKPHKSRITLRSPILYSPKGKQYPSPNAVSPHPRAAAGAGDGENNSSLAAAAVPLRIRPPPRHQHRPMEAATVAGEGESQRNWDRGTMNTNADTSPHWHNRMVQHQQ</sequence>
<evidence type="ECO:0000313" key="3">
    <source>
        <dbReference type="Proteomes" id="UP000006591"/>
    </source>
</evidence>
<dbReference type="Proteomes" id="UP000006591">
    <property type="component" value="Chromosome 7"/>
</dbReference>
<reference evidence="2" key="1">
    <citation type="submission" date="2015-04" db="UniProtKB">
        <authorList>
            <consortium name="EnsemblPlants"/>
        </authorList>
    </citation>
    <scope>IDENTIFICATION</scope>
    <source>
        <strain evidence="2">SL10</strain>
    </source>
</reference>
<organism evidence="2">
    <name type="scientific">Oryza nivara</name>
    <name type="common">Indian wild rice</name>
    <name type="synonym">Oryza sativa f. spontanea</name>
    <dbReference type="NCBI Taxonomy" id="4536"/>
    <lineage>
        <taxon>Eukaryota</taxon>
        <taxon>Viridiplantae</taxon>
        <taxon>Streptophyta</taxon>
        <taxon>Embryophyta</taxon>
        <taxon>Tracheophyta</taxon>
        <taxon>Spermatophyta</taxon>
        <taxon>Magnoliopsida</taxon>
        <taxon>Liliopsida</taxon>
        <taxon>Poales</taxon>
        <taxon>Poaceae</taxon>
        <taxon>BOP clade</taxon>
        <taxon>Oryzoideae</taxon>
        <taxon>Oryzeae</taxon>
        <taxon>Oryzinae</taxon>
        <taxon>Oryza</taxon>
    </lineage>
</organism>
<reference evidence="2" key="2">
    <citation type="submission" date="2018-04" db="EMBL/GenBank/DDBJ databases">
        <title>OnivRS2 (Oryza nivara Reference Sequence Version 2).</title>
        <authorList>
            <person name="Zhang J."/>
            <person name="Kudrna D."/>
            <person name="Lee S."/>
            <person name="Talag J."/>
            <person name="Rajasekar S."/>
            <person name="Welchert J."/>
            <person name="Hsing Y.-I."/>
            <person name="Wing R.A."/>
        </authorList>
    </citation>
    <scope>NUCLEOTIDE SEQUENCE [LARGE SCALE GENOMIC DNA]</scope>
    <source>
        <strain evidence="2">SL10</strain>
    </source>
</reference>
<dbReference type="Gramene" id="ONIVA07G26270.1">
    <property type="protein sequence ID" value="ONIVA07G26270.1"/>
    <property type="gene ID" value="ONIVA07G26270"/>
</dbReference>
<name>A0A0E0I5S5_ORYNI</name>
<proteinExistence type="predicted"/>
<accession>A0A0E0I5S5</accession>
<dbReference type="EnsemblPlants" id="ONIVA07G26270.1">
    <property type="protein sequence ID" value="ONIVA07G26270.1"/>
    <property type="gene ID" value="ONIVA07G26270"/>
</dbReference>
<evidence type="ECO:0000256" key="1">
    <source>
        <dbReference type="SAM" id="MobiDB-lite"/>
    </source>
</evidence>
<feature type="region of interest" description="Disordered" evidence="1">
    <location>
        <begin position="1"/>
        <end position="124"/>
    </location>
</feature>
<dbReference type="HOGENOM" id="CLU_2007630_0_0_1"/>